<dbReference type="InterPro" id="IPR016164">
    <property type="entry name" value="FAD-linked_Oxase-like_C"/>
</dbReference>
<dbReference type="Gene3D" id="3.30.43.10">
    <property type="entry name" value="Uridine Diphospho-n-acetylenolpyruvylglucosamine Reductase, domain 2"/>
    <property type="match status" value="1"/>
</dbReference>
<protein>
    <submittedName>
        <fullName evidence="5">FAD-binding oxidoreductase</fullName>
    </submittedName>
</protein>
<dbReference type="GO" id="GO:0071949">
    <property type="term" value="F:FAD binding"/>
    <property type="evidence" value="ECO:0007669"/>
    <property type="project" value="InterPro"/>
</dbReference>
<evidence type="ECO:0000256" key="1">
    <source>
        <dbReference type="ARBA" id="ARBA00008000"/>
    </source>
</evidence>
<dbReference type="PROSITE" id="PS51387">
    <property type="entry name" value="FAD_PCMH"/>
    <property type="match status" value="1"/>
</dbReference>
<dbReference type="InterPro" id="IPR036318">
    <property type="entry name" value="FAD-bd_PCMH-like_sf"/>
</dbReference>
<dbReference type="Gene3D" id="3.30.70.2740">
    <property type="match status" value="1"/>
</dbReference>
<dbReference type="AlphaFoldDB" id="A0A2W5NCS8"/>
<evidence type="ECO:0000256" key="3">
    <source>
        <dbReference type="ARBA" id="ARBA00022827"/>
    </source>
</evidence>
<dbReference type="InterPro" id="IPR004113">
    <property type="entry name" value="FAD-bd_oxidored_4_C"/>
</dbReference>
<dbReference type="GO" id="GO:0022904">
    <property type="term" value="P:respiratory electron transport chain"/>
    <property type="evidence" value="ECO:0007669"/>
    <property type="project" value="TreeGrafter"/>
</dbReference>
<dbReference type="Gene3D" id="3.30.465.10">
    <property type="match status" value="1"/>
</dbReference>
<proteinExistence type="inferred from homology"/>
<keyword evidence="2" id="KW-0285">Flavoprotein</keyword>
<dbReference type="InterPro" id="IPR006094">
    <property type="entry name" value="Oxid_FAD_bind_N"/>
</dbReference>
<keyword evidence="3" id="KW-0274">FAD</keyword>
<feature type="domain" description="FAD-binding PCMH-type" evidence="4">
    <location>
        <begin position="34"/>
        <end position="214"/>
    </location>
</feature>
<accession>A0A2W5NCS8</accession>
<dbReference type="Gene3D" id="1.10.45.10">
    <property type="entry name" value="Vanillyl-alcohol Oxidase, Chain A, domain 4"/>
    <property type="match status" value="1"/>
</dbReference>
<dbReference type="Pfam" id="PF01565">
    <property type="entry name" value="FAD_binding_4"/>
    <property type="match status" value="1"/>
</dbReference>
<evidence type="ECO:0000313" key="6">
    <source>
        <dbReference type="Proteomes" id="UP000249185"/>
    </source>
</evidence>
<evidence type="ECO:0000313" key="5">
    <source>
        <dbReference type="EMBL" id="PZQ51326.1"/>
    </source>
</evidence>
<dbReference type="Proteomes" id="UP000249185">
    <property type="component" value="Unassembled WGS sequence"/>
</dbReference>
<comment type="similarity">
    <text evidence="1">Belongs to the FAD-binding oxidoreductase/transferase type 4 family.</text>
</comment>
<dbReference type="InterPro" id="IPR016167">
    <property type="entry name" value="FAD-bd_PCMH_sub1"/>
</dbReference>
<dbReference type="SUPFAM" id="SSF56176">
    <property type="entry name" value="FAD-binding/transporter-associated domain-like"/>
    <property type="match status" value="1"/>
</dbReference>
<organism evidence="5 6">
    <name type="scientific">Rhodovulum sulfidophilum</name>
    <name type="common">Rhodobacter sulfidophilus</name>
    <dbReference type="NCBI Taxonomy" id="35806"/>
    <lineage>
        <taxon>Bacteria</taxon>
        <taxon>Pseudomonadati</taxon>
        <taxon>Pseudomonadota</taxon>
        <taxon>Alphaproteobacteria</taxon>
        <taxon>Rhodobacterales</taxon>
        <taxon>Paracoccaceae</taxon>
        <taxon>Rhodovulum</taxon>
    </lineage>
</organism>
<reference evidence="5 6" key="1">
    <citation type="submission" date="2017-08" db="EMBL/GenBank/DDBJ databases">
        <title>Infants hospitalized years apart are colonized by the same room-sourced microbial strains.</title>
        <authorList>
            <person name="Brooks B."/>
            <person name="Olm M.R."/>
            <person name="Firek B.A."/>
            <person name="Baker R."/>
            <person name="Thomas B.C."/>
            <person name="Morowitz M.J."/>
            <person name="Banfield J.F."/>
        </authorList>
    </citation>
    <scope>NUCLEOTIDE SEQUENCE [LARGE SCALE GENOMIC DNA]</scope>
    <source>
        <strain evidence="5">S2_005_002_R2_34</strain>
    </source>
</reference>
<dbReference type="SUPFAM" id="SSF55103">
    <property type="entry name" value="FAD-linked oxidases, C-terminal domain"/>
    <property type="match status" value="1"/>
</dbReference>
<dbReference type="EMBL" id="QFPW01000002">
    <property type="protein sequence ID" value="PZQ51326.1"/>
    <property type="molecule type" value="Genomic_DNA"/>
</dbReference>
<dbReference type="GO" id="GO:0003824">
    <property type="term" value="F:catalytic activity"/>
    <property type="evidence" value="ECO:0007669"/>
    <property type="project" value="InterPro"/>
</dbReference>
<evidence type="ECO:0000259" key="4">
    <source>
        <dbReference type="PROSITE" id="PS51387"/>
    </source>
</evidence>
<dbReference type="Pfam" id="PF02913">
    <property type="entry name" value="FAD-oxidase_C"/>
    <property type="match status" value="1"/>
</dbReference>
<gene>
    <name evidence="5" type="ORF">DI556_03920</name>
</gene>
<name>A0A2W5NCS8_RHOSU</name>
<dbReference type="PANTHER" id="PTHR43716">
    <property type="entry name" value="D-2-HYDROXYGLUTARATE DEHYDROGENASE, MITOCHONDRIAL"/>
    <property type="match status" value="1"/>
</dbReference>
<evidence type="ECO:0000256" key="2">
    <source>
        <dbReference type="ARBA" id="ARBA00022630"/>
    </source>
</evidence>
<dbReference type="InterPro" id="IPR016171">
    <property type="entry name" value="Vanillyl_alc_oxidase_C-sub2"/>
</dbReference>
<dbReference type="InterPro" id="IPR051264">
    <property type="entry name" value="FAD-oxidored/transferase_4"/>
</dbReference>
<dbReference type="InterPro" id="IPR016169">
    <property type="entry name" value="FAD-bd_PCMH_sub2"/>
</dbReference>
<dbReference type="PANTHER" id="PTHR43716:SF2">
    <property type="entry name" value="BLL6224 PROTEIN"/>
    <property type="match status" value="1"/>
</dbReference>
<dbReference type="Gene3D" id="3.30.70.2190">
    <property type="match status" value="1"/>
</dbReference>
<dbReference type="InterPro" id="IPR016166">
    <property type="entry name" value="FAD-bd_PCMH"/>
</dbReference>
<comment type="caution">
    <text evidence="5">The sequence shown here is derived from an EMBL/GenBank/DDBJ whole genome shotgun (WGS) entry which is preliminary data.</text>
</comment>
<sequence length="467" mass="48012">MSAGEALRAEFGPRAVAVAPEEMAPYLTDIYHEIAGAAAAALLPGSTAEVQAMLRAAARLGLGVVPQGGNTGLVHGGVPRGPEQVVLSLARMNRIRSVDPDDYSVTAEAGCVLQTVKEAVAAHDLFLPVTIGAQGSCQIGGIVSTNAGGINVLRYGMTRDQVLGLEVVLADGALWNGLSALRKNNTGPDLKQLFIGAEGTFGVVTAATLRLAPAPTRRATALVAMPDAAAVTRCFHLARRACADLLSAFEFMMPEAMAVAREAMPDAPALPGPGAAYALIDLAAPGPVDLDALLLGFLEAAMDAGAVVDGVIAASEAQAERLWALREAVNEGAARHGLHLRSDVSVRLRDLPAFVTEVIAAIAAGVPGARPLAFGHYGDGNVHVTVLPARGPEAEVAAAIEAANKILNARVDAYGGSISAEHGIGRLKRADLDARLAPEARHLLAALKGALDPEGRMNPGALHPDAR</sequence>